<organism evidence="2 3">
    <name type="scientific">Apolygus lucorum</name>
    <name type="common">Small green plant bug</name>
    <name type="synonym">Lygocoris lucorum</name>
    <dbReference type="NCBI Taxonomy" id="248454"/>
    <lineage>
        <taxon>Eukaryota</taxon>
        <taxon>Metazoa</taxon>
        <taxon>Ecdysozoa</taxon>
        <taxon>Arthropoda</taxon>
        <taxon>Hexapoda</taxon>
        <taxon>Insecta</taxon>
        <taxon>Pterygota</taxon>
        <taxon>Neoptera</taxon>
        <taxon>Paraneoptera</taxon>
        <taxon>Hemiptera</taxon>
        <taxon>Heteroptera</taxon>
        <taxon>Panheteroptera</taxon>
        <taxon>Cimicomorpha</taxon>
        <taxon>Miridae</taxon>
        <taxon>Mirini</taxon>
        <taxon>Apolygus</taxon>
    </lineage>
</organism>
<evidence type="ECO:0000256" key="1">
    <source>
        <dbReference type="SAM" id="SignalP"/>
    </source>
</evidence>
<dbReference type="InterPro" id="IPR038606">
    <property type="entry name" value="To_sf"/>
</dbReference>
<dbReference type="Pfam" id="PF06585">
    <property type="entry name" value="JHBP"/>
    <property type="match status" value="1"/>
</dbReference>
<accession>A0A8S9Y087</accession>
<proteinExistence type="predicted"/>
<gene>
    <name evidence="2" type="ORF">GE061_011710</name>
</gene>
<keyword evidence="1" id="KW-0732">Signal</keyword>
<evidence type="ECO:0000313" key="3">
    <source>
        <dbReference type="Proteomes" id="UP000466442"/>
    </source>
</evidence>
<dbReference type="Gene3D" id="3.15.10.30">
    <property type="entry name" value="Haemolymph juvenile hormone binding protein"/>
    <property type="match status" value="1"/>
</dbReference>
<sequence>MYLKSYIFVLLVATAFGSPFFNYEAQTELVRLKTLMNAFLKWAVNEEVWEHQKNVMAPNMRNAHFKTTTIESDLSVSYLIFDRIRKERKVVDYFRIDPETLSTSIRMRIPSLSETYRYKINGTLLSHKVRGEGSLTYVATNITMAATNLKFHDSPHNLQLASLDLKAYIGNLQMRFTGLQVEGMRMDAYEKVLQSRLLTLMKDHLNYSRAQVTEFEALLDLEMHDKTLEQVVQWLKSHTRRLSSNKLQIESDH</sequence>
<dbReference type="InterPro" id="IPR010562">
    <property type="entry name" value="Haemolymph_juvenile_hormone-bd"/>
</dbReference>
<feature type="signal peptide" evidence="1">
    <location>
        <begin position="1"/>
        <end position="17"/>
    </location>
</feature>
<keyword evidence="3" id="KW-1185">Reference proteome</keyword>
<dbReference type="Proteomes" id="UP000466442">
    <property type="component" value="Unassembled WGS sequence"/>
</dbReference>
<protein>
    <submittedName>
        <fullName evidence="2">Uncharacterized protein</fullName>
    </submittedName>
</protein>
<name>A0A8S9Y087_APOLU</name>
<dbReference type="EMBL" id="WIXP02000003">
    <property type="protein sequence ID" value="KAF6213981.1"/>
    <property type="molecule type" value="Genomic_DNA"/>
</dbReference>
<comment type="caution">
    <text evidence="2">The sequence shown here is derived from an EMBL/GenBank/DDBJ whole genome shotgun (WGS) entry which is preliminary data.</text>
</comment>
<reference evidence="2" key="1">
    <citation type="journal article" date="2021" name="Mol. Ecol. Resour.">
        <title>Apolygus lucorum genome provides insights into omnivorousness and mesophyll feeding.</title>
        <authorList>
            <person name="Liu Y."/>
            <person name="Liu H."/>
            <person name="Wang H."/>
            <person name="Huang T."/>
            <person name="Liu B."/>
            <person name="Yang B."/>
            <person name="Yin L."/>
            <person name="Li B."/>
            <person name="Zhang Y."/>
            <person name="Zhang S."/>
            <person name="Jiang F."/>
            <person name="Zhang X."/>
            <person name="Ren Y."/>
            <person name="Wang B."/>
            <person name="Wang S."/>
            <person name="Lu Y."/>
            <person name="Wu K."/>
            <person name="Fan W."/>
            <person name="Wang G."/>
        </authorList>
    </citation>
    <scope>NUCLEOTIDE SEQUENCE</scope>
    <source>
        <strain evidence="2">12Hb</strain>
    </source>
</reference>
<dbReference type="AlphaFoldDB" id="A0A8S9Y087"/>
<evidence type="ECO:0000313" key="2">
    <source>
        <dbReference type="EMBL" id="KAF6213981.1"/>
    </source>
</evidence>
<feature type="chain" id="PRO_5035759151" evidence="1">
    <location>
        <begin position="18"/>
        <end position="253"/>
    </location>
</feature>